<dbReference type="CDD" id="cd07377">
    <property type="entry name" value="WHTH_GntR"/>
    <property type="match status" value="1"/>
</dbReference>
<dbReference type="InterPro" id="IPR050144">
    <property type="entry name" value="AAE_transporter"/>
</dbReference>
<protein>
    <submittedName>
        <fullName evidence="7">K+/H+ antiporter YhaU regulatory subunit KhtT</fullName>
    </submittedName>
</protein>
<comment type="caution">
    <text evidence="7">The sequence shown here is derived from an EMBL/GenBank/DDBJ whole genome shotgun (WGS) entry which is preliminary data.</text>
</comment>
<evidence type="ECO:0000256" key="2">
    <source>
        <dbReference type="ARBA" id="ARBA00023125"/>
    </source>
</evidence>
<dbReference type="InterPro" id="IPR036390">
    <property type="entry name" value="WH_DNA-bd_sf"/>
</dbReference>
<dbReference type="Gene3D" id="3.30.70.1450">
    <property type="entry name" value="Regulator of K+ conductance, C-terminal domain"/>
    <property type="match status" value="1"/>
</dbReference>
<keyword evidence="4" id="KW-0175">Coiled coil</keyword>
<dbReference type="EMBL" id="JAGGLM010000001">
    <property type="protein sequence ID" value="MBP2031830.1"/>
    <property type="molecule type" value="Genomic_DNA"/>
</dbReference>
<dbReference type="Pfam" id="PF02080">
    <property type="entry name" value="TrkA_C"/>
    <property type="match status" value="1"/>
</dbReference>
<dbReference type="SUPFAM" id="SSF46785">
    <property type="entry name" value="Winged helix' DNA-binding domain"/>
    <property type="match status" value="1"/>
</dbReference>
<dbReference type="Gene3D" id="1.10.10.10">
    <property type="entry name" value="Winged helix-like DNA-binding domain superfamily/Winged helix DNA-binding domain"/>
    <property type="match status" value="1"/>
</dbReference>
<dbReference type="PANTHER" id="PTHR30445">
    <property type="entry name" value="K(+)_H(+) ANTIPORTER SUBUNIT KHTT"/>
    <property type="match status" value="1"/>
</dbReference>
<dbReference type="Proteomes" id="UP001519307">
    <property type="component" value="Unassembled WGS sequence"/>
</dbReference>
<keyword evidence="3" id="KW-0804">Transcription</keyword>
<reference evidence="7 8" key="1">
    <citation type="submission" date="2021-03" db="EMBL/GenBank/DDBJ databases">
        <title>Genomic Encyclopedia of Type Strains, Phase IV (KMG-IV): sequencing the most valuable type-strain genomes for metagenomic binning, comparative biology and taxonomic classification.</title>
        <authorList>
            <person name="Goeker M."/>
        </authorList>
    </citation>
    <scope>NUCLEOTIDE SEQUENCE [LARGE SCALE GENOMIC DNA]</scope>
    <source>
        <strain evidence="7 8">DSM 28783</strain>
    </source>
</reference>
<sequence>MIILKFLGTTLDNILKGGFTSRHICPEVKFKMSSEYVAKSVYQKIAIDIANRILNGDFSIGDKLHGRSSLSSLYNVSPETIRRAIILLNEMDIVEVKRGSGIIIRSVDKCVQFIDKFKSMDSINSSKNKILDLLDKKKKLEKEIDMKINDLIDYSNRFVNINPFIPFEFKIYTGLSIIGKTVSESKFWQNTNATVVGIRRNGNLILSPGPNSIFKENDIFLVIGEEDVYTKVKKFLYGGNKHI</sequence>
<dbReference type="PROSITE" id="PS51202">
    <property type="entry name" value="RCK_C"/>
    <property type="match status" value="1"/>
</dbReference>
<dbReference type="PROSITE" id="PS50949">
    <property type="entry name" value="HTH_GNTR"/>
    <property type="match status" value="1"/>
</dbReference>
<dbReference type="InterPro" id="IPR036388">
    <property type="entry name" value="WH-like_DNA-bd_sf"/>
</dbReference>
<evidence type="ECO:0000313" key="8">
    <source>
        <dbReference type="Proteomes" id="UP001519307"/>
    </source>
</evidence>
<evidence type="ECO:0000256" key="4">
    <source>
        <dbReference type="SAM" id="Coils"/>
    </source>
</evidence>
<proteinExistence type="predicted"/>
<evidence type="ECO:0000259" key="6">
    <source>
        <dbReference type="PROSITE" id="PS51202"/>
    </source>
</evidence>
<accession>A0ABS4KP56</accession>
<dbReference type="Pfam" id="PF00392">
    <property type="entry name" value="GntR"/>
    <property type="match status" value="1"/>
</dbReference>
<keyword evidence="2" id="KW-0238">DNA-binding</keyword>
<name>A0ABS4KP56_9CLOT</name>
<evidence type="ECO:0000313" key="7">
    <source>
        <dbReference type="EMBL" id="MBP2031830.1"/>
    </source>
</evidence>
<dbReference type="PANTHER" id="PTHR30445:SF8">
    <property type="entry name" value="K(+)_H(+) ANTIPORTER SUBUNIT KHTT"/>
    <property type="match status" value="1"/>
</dbReference>
<dbReference type="SUPFAM" id="SSF116726">
    <property type="entry name" value="TrkA C-terminal domain-like"/>
    <property type="match status" value="1"/>
</dbReference>
<feature type="domain" description="RCK C-terminal" evidence="6">
    <location>
        <begin position="153"/>
        <end position="238"/>
    </location>
</feature>
<evidence type="ECO:0000256" key="3">
    <source>
        <dbReference type="ARBA" id="ARBA00023163"/>
    </source>
</evidence>
<keyword evidence="8" id="KW-1185">Reference proteome</keyword>
<dbReference type="InterPro" id="IPR000524">
    <property type="entry name" value="Tscrpt_reg_HTH_GntR"/>
</dbReference>
<organism evidence="7 8">
    <name type="scientific">Clostridium algifaecis</name>
    <dbReference type="NCBI Taxonomy" id="1472040"/>
    <lineage>
        <taxon>Bacteria</taxon>
        <taxon>Bacillati</taxon>
        <taxon>Bacillota</taxon>
        <taxon>Clostridia</taxon>
        <taxon>Eubacteriales</taxon>
        <taxon>Clostridiaceae</taxon>
        <taxon>Clostridium</taxon>
    </lineage>
</organism>
<dbReference type="InterPro" id="IPR036721">
    <property type="entry name" value="RCK_C_sf"/>
</dbReference>
<dbReference type="SMART" id="SM00345">
    <property type="entry name" value="HTH_GNTR"/>
    <property type="match status" value="1"/>
</dbReference>
<gene>
    <name evidence="7" type="ORF">J2Z42_000495</name>
</gene>
<evidence type="ECO:0000259" key="5">
    <source>
        <dbReference type="PROSITE" id="PS50949"/>
    </source>
</evidence>
<keyword evidence="1" id="KW-0805">Transcription regulation</keyword>
<feature type="domain" description="HTH gntR-type" evidence="5">
    <location>
        <begin position="39"/>
        <end position="107"/>
    </location>
</feature>
<evidence type="ECO:0000256" key="1">
    <source>
        <dbReference type="ARBA" id="ARBA00023015"/>
    </source>
</evidence>
<feature type="coiled-coil region" evidence="4">
    <location>
        <begin position="123"/>
        <end position="157"/>
    </location>
</feature>
<dbReference type="InterPro" id="IPR006037">
    <property type="entry name" value="RCK_C"/>
</dbReference>